<reference evidence="12 13" key="1">
    <citation type="submission" date="2024-02" db="EMBL/GenBank/DDBJ databases">
        <title>De novo assembly and annotation of 12 fungi associated with fruit tree decline syndrome in Ontario, Canada.</title>
        <authorList>
            <person name="Sulman M."/>
            <person name="Ellouze W."/>
            <person name="Ilyukhin E."/>
        </authorList>
    </citation>
    <scope>NUCLEOTIDE SEQUENCE [LARGE SCALE GENOMIC DNA]</scope>
    <source>
        <strain evidence="12 13">M11/M66-122</strain>
    </source>
</reference>
<comment type="similarity">
    <text evidence="4">Belongs to the class-II pyridoxal-phosphate-dependent aminotransferase family.</text>
</comment>
<dbReference type="PANTHER" id="PTHR13693">
    <property type="entry name" value="CLASS II AMINOTRANSFERASE/8-AMINO-7-OXONONANOATE SYNTHASE"/>
    <property type="match status" value="1"/>
</dbReference>
<evidence type="ECO:0000256" key="10">
    <source>
        <dbReference type="ARBA" id="ARBA00023315"/>
    </source>
</evidence>
<comment type="cofactor">
    <cofactor evidence="1">
        <name>pyridoxal 5'-phosphate</name>
        <dbReference type="ChEBI" id="CHEBI:597326"/>
    </cofactor>
</comment>
<sequence length="559" mass="62143">MDLHEAQAYLQASVHEISEAFQKVPGSAVLIRYIQSSYQNDPVRSAIELILVIFFIRYLLSPSYPTHGPNYVKLREDEIDELVRDWEPEPLASHQTATEELEAEKLPVIVGATGPKSKLSNGKTVTNLASYNFYNFNANETIKEKAIQTLRTYGVGPCGPPQFYGTQDVHMKTEADIATFLGTQSSIVYAHAYSTIAGALPSFCKRGDVIVADKMVNYSIRNGLEASRSNIKWYKHNDMEDLERILKTVAEEQAKKKILTRRFIVTEGLFEMIGDSIDLPKLVCLPQILAVLAVLAVLAAVELKEKYKFRIVLDETWSFGVLGRTGRGLTEAQNVDSSQVDMIIGSLAGPLCAAGGFCAGTRDIVEHQRINALSYTYSAALPAMSTVTASETLNLLQSNPEILLQCRENIKAMRAQLDPRSDWVMCTSHPENPVMLLVFKPEVVQSRRLSYEDQERLFFDCVEEVCLPKVPRCRSSLDLTLTNKQTLANGVLITKLKSLPVLNKINALNDNDLNIQPALKVCITSGLSKKEIEKAGVIIRHAITKVMTRKTSRQSTLSA</sequence>
<gene>
    <name evidence="12" type="primary">LCB1</name>
    <name evidence="12" type="ORF">SLS62_010253</name>
</gene>
<keyword evidence="6" id="KW-0808">Transferase</keyword>
<dbReference type="GO" id="GO:0046512">
    <property type="term" value="P:sphingosine biosynthetic process"/>
    <property type="evidence" value="ECO:0007669"/>
    <property type="project" value="TreeGrafter"/>
</dbReference>
<evidence type="ECO:0000256" key="4">
    <source>
        <dbReference type="ARBA" id="ARBA00008392"/>
    </source>
</evidence>
<dbReference type="InterPro" id="IPR004839">
    <property type="entry name" value="Aminotransferase_I/II_large"/>
</dbReference>
<comment type="caution">
    <text evidence="12">The sequence shown here is derived from an EMBL/GenBank/DDBJ whole genome shotgun (WGS) entry which is preliminary data.</text>
</comment>
<proteinExistence type="inferred from homology"/>
<comment type="pathway">
    <text evidence="2">Lipid metabolism; sphingolipid metabolism.</text>
</comment>
<dbReference type="GO" id="GO:0046513">
    <property type="term" value="P:ceramide biosynthetic process"/>
    <property type="evidence" value="ECO:0007669"/>
    <property type="project" value="TreeGrafter"/>
</dbReference>
<organism evidence="12 13">
    <name type="scientific">Diatrype stigma</name>
    <dbReference type="NCBI Taxonomy" id="117547"/>
    <lineage>
        <taxon>Eukaryota</taxon>
        <taxon>Fungi</taxon>
        <taxon>Dikarya</taxon>
        <taxon>Ascomycota</taxon>
        <taxon>Pezizomycotina</taxon>
        <taxon>Sordariomycetes</taxon>
        <taxon>Xylariomycetidae</taxon>
        <taxon>Xylariales</taxon>
        <taxon>Diatrypaceae</taxon>
        <taxon>Diatrype</taxon>
    </lineage>
</organism>
<dbReference type="InterPro" id="IPR015422">
    <property type="entry name" value="PyrdxlP-dep_Trfase_small"/>
</dbReference>
<dbReference type="EMBL" id="JAKJXP020000122">
    <property type="protein sequence ID" value="KAK7744349.1"/>
    <property type="molecule type" value="Genomic_DNA"/>
</dbReference>
<evidence type="ECO:0000256" key="6">
    <source>
        <dbReference type="ARBA" id="ARBA00022679"/>
    </source>
</evidence>
<keyword evidence="8" id="KW-0746">Sphingolipid metabolism</keyword>
<evidence type="ECO:0000256" key="8">
    <source>
        <dbReference type="ARBA" id="ARBA00022919"/>
    </source>
</evidence>
<dbReference type="Gene3D" id="3.40.640.10">
    <property type="entry name" value="Type I PLP-dependent aspartate aminotransferase-like (Major domain)"/>
    <property type="match status" value="1"/>
</dbReference>
<dbReference type="InterPro" id="IPR050087">
    <property type="entry name" value="AON_synthase_class-II"/>
</dbReference>
<dbReference type="Proteomes" id="UP001320420">
    <property type="component" value="Unassembled WGS sequence"/>
</dbReference>
<name>A0AAN9YIM7_9PEZI</name>
<evidence type="ECO:0000259" key="11">
    <source>
        <dbReference type="Pfam" id="PF00155"/>
    </source>
</evidence>
<protein>
    <recommendedName>
        <fullName evidence="5">serine C-palmitoyltransferase</fullName>
        <ecNumber evidence="5">2.3.1.50</ecNumber>
    </recommendedName>
</protein>
<dbReference type="Pfam" id="PF00155">
    <property type="entry name" value="Aminotran_1_2"/>
    <property type="match status" value="1"/>
</dbReference>
<dbReference type="AlphaFoldDB" id="A0AAN9YIM7"/>
<comment type="pathway">
    <text evidence="3">Sphingolipid metabolism.</text>
</comment>
<feature type="domain" description="Aminotransferase class I/classII large" evidence="11">
    <location>
        <begin position="124"/>
        <end position="485"/>
    </location>
</feature>
<keyword evidence="7" id="KW-0663">Pyridoxal phosphate</keyword>
<dbReference type="GO" id="GO:0016020">
    <property type="term" value="C:membrane"/>
    <property type="evidence" value="ECO:0007669"/>
    <property type="project" value="GOC"/>
</dbReference>
<dbReference type="Gene3D" id="3.90.1150.10">
    <property type="entry name" value="Aspartate Aminotransferase, domain 1"/>
    <property type="match status" value="1"/>
</dbReference>
<accession>A0AAN9YIM7</accession>
<dbReference type="GO" id="GO:0005783">
    <property type="term" value="C:endoplasmic reticulum"/>
    <property type="evidence" value="ECO:0007669"/>
    <property type="project" value="TreeGrafter"/>
</dbReference>
<dbReference type="GO" id="GO:0030170">
    <property type="term" value="F:pyridoxal phosphate binding"/>
    <property type="evidence" value="ECO:0007669"/>
    <property type="project" value="InterPro"/>
</dbReference>
<keyword evidence="9" id="KW-0443">Lipid metabolism</keyword>
<evidence type="ECO:0000256" key="1">
    <source>
        <dbReference type="ARBA" id="ARBA00001933"/>
    </source>
</evidence>
<dbReference type="PANTHER" id="PTHR13693:SF2">
    <property type="entry name" value="SERINE PALMITOYLTRANSFERASE 1"/>
    <property type="match status" value="1"/>
</dbReference>
<evidence type="ECO:0000256" key="9">
    <source>
        <dbReference type="ARBA" id="ARBA00023098"/>
    </source>
</evidence>
<dbReference type="GO" id="GO:0004758">
    <property type="term" value="F:serine C-palmitoyltransferase activity"/>
    <property type="evidence" value="ECO:0007669"/>
    <property type="project" value="TreeGrafter"/>
</dbReference>
<evidence type="ECO:0000256" key="3">
    <source>
        <dbReference type="ARBA" id="ARBA00004991"/>
    </source>
</evidence>
<dbReference type="InterPro" id="IPR015421">
    <property type="entry name" value="PyrdxlP-dep_Trfase_major"/>
</dbReference>
<dbReference type="SUPFAM" id="SSF53383">
    <property type="entry name" value="PLP-dependent transferases"/>
    <property type="match status" value="1"/>
</dbReference>
<keyword evidence="10" id="KW-0012">Acyltransferase</keyword>
<evidence type="ECO:0000256" key="2">
    <source>
        <dbReference type="ARBA" id="ARBA00004760"/>
    </source>
</evidence>
<dbReference type="EC" id="2.3.1.50" evidence="5"/>
<keyword evidence="13" id="KW-1185">Reference proteome</keyword>
<evidence type="ECO:0000256" key="7">
    <source>
        <dbReference type="ARBA" id="ARBA00022898"/>
    </source>
</evidence>
<dbReference type="InterPro" id="IPR015424">
    <property type="entry name" value="PyrdxlP-dep_Trfase"/>
</dbReference>
<evidence type="ECO:0000256" key="5">
    <source>
        <dbReference type="ARBA" id="ARBA00013220"/>
    </source>
</evidence>
<evidence type="ECO:0000313" key="12">
    <source>
        <dbReference type="EMBL" id="KAK7744349.1"/>
    </source>
</evidence>
<evidence type="ECO:0000313" key="13">
    <source>
        <dbReference type="Proteomes" id="UP001320420"/>
    </source>
</evidence>